<keyword evidence="2" id="KW-1185">Reference proteome</keyword>
<dbReference type="GO" id="GO:0005634">
    <property type="term" value="C:nucleus"/>
    <property type="evidence" value="ECO:0007669"/>
    <property type="project" value="TreeGrafter"/>
</dbReference>
<evidence type="ECO:0000256" key="1">
    <source>
        <dbReference type="ARBA" id="ARBA00006349"/>
    </source>
</evidence>
<sequence>MCDFNVKEENTSEMSEIKTEGDVDPKALDDMNQHIQNVLQQMRDKFQTMSEQILTKIDDMGTRIDDLEKNITDLMNHAGLETPDK</sequence>
<reference evidence="3" key="1">
    <citation type="submission" date="2025-08" db="UniProtKB">
        <authorList>
            <consortium name="RefSeq"/>
        </authorList>
    </citation>
    <scope>IDENTIFICATION</scope>
    <source>
        <tissue evidence="3">Whole body</tissue>
    </source>
</reference>
<gene>
    <name evidence="3" type="primary">LOC112691660</name>
</gene>
<keyword evidence="3" id="KW-0346">Stress response</keyword>
<name>A0A8B8GG03_9HEMI</name>
<dbReference type="GO" id="GO:0005829">
    <property type="term" value="C:cytosol"/>
    <property type="evidence" value="ECO:0007669"/>
    <property type="project" value="TreeGrafter"/>
</dbReference>
<dbReference type="GeneID" id="112691660"/>
<protein>
    <submittedName>
        <fullName evidence="3">Heat shock factor-binding protein 1</fullName>
    </submittedName>
</protein>
<accession>A0A8B8GG03</accession>
<dbReference type="Pfam" id="PF06825">
    <property type="entry name" value="HSBP1"/>
    <property type="match status" value="1"/>
</dbReference>
<dbReference type="FunFam" id="1.20.5.430:FF:000003">
    <property type="entry name" value="Heat shock factor binding protein"/>
    <property type="match status" value="1"/>
</dbReference>
<evidence type="ECO:0000313" key="2">
    <source>
        <dbReference type="Proteomes" id="UP000694846"/>
    </source>
</evidence>
<evidence type="ECO:0000313" key="3">
    <source>
        <dbReference type="RefSeq" id="XP_025421790.1"/>
    </source>
</evidence>
<dbReference type="RefSeq" id="XP_025421790.1">
    <property type="nucleotide sequence ID" value="XM_025566005.1"/>
</dbReference>
<proteinExistence type="inferred from homology"/>
<dbReference type="GO" id="GO:0003714">
    <property type="term" value="F:transcription corepressor activity"/>
    <property type="evidence" value="ECO:0007669"/>
    <property type="project" value="InterPro"/>
</dbReference>
<dbReference type="Proteomes" id="UP000694846">
    <property type="component" value="Unplaced"/>
</dbReference>
<dbReference type="InterPro" id="IPR009643">
    <property type="entry name" value="HS1-bd"/>
</dbReference>
<comment type="similarity">
    <text evidence="1">Belongs to the HSBP1 family.</text>
</comment>
<dbReference type="Gene3D" id="1.20.5.430">
    <property type="match status" value="1"/>
</dbReference>
<dbReference type="PANTHER" id="PTHR19424">
    <property type="entry name" value="HEAT SHOCK FACTOR BINDING PROTEIN 1"/>
    <property type="match status" value="1"/>
</dbReference>
<dbReference type="AlphaFoldDB" id="A0A8B8GG03"/>
<dbReference type="GO" id="GO:0070370">
    <property type="term" value="P:cellular heat acclimation"/>
    <property type="evidence" value="ECO:0007669"/>
    <property type="project" value="TreeGrafter"/>
</dbReference>
<dbReference type="OrthoDB" id="6616244at2759"/>
<organism evidence="2 3">
    <name type="scientific">Sipha flava</name>
    <name type="common">yellow sugarcane aphid</name>
    <dbReference type="NCBI Taxonomy" id="143950"/>
    <lineage>
        <taxon>Eukaryota</taxon>
        <taxon>Metazoa</taxon>
        <taxon>Ecdysozoa</taxon>
        <taxon>Arthropoda</taxon>
        <taxon>Hexapoda</taxon>
        <taxon>Insecta</taxon>
        <taxon>Pterygota</taxon>
        <taxon>Neoptera</taxon>
        <taxon>Paraneoptera</taxon>
        <taxon>Hemiptera</taxon>
        <taxon>Sternorrhyncha</taxon>
        <taxon>Aphidomorpha</taxon>
        <taxon>Aphidoidea</taxon>
        <taxon>Aphididae</taxon>
        <taxon>Sipha</taxon>
    </lineage>
</organism>
<dbReference type="PANTHER" id="PTHR19424:SF0">
    <property type="entry name" value="HEAT SHOCK FACTOR BINDING PROTEIN 1"/>
    <property type="match status" value="1"/>
</dbReference>